<protein>
    <submittedName>
        <fullName evidence="1">Mannose-1-phosphate guanyltransferase domain protein</fullName>
    </submittedName>
</protein>
<dbReference type="EMBL" id="JGDB01000051">
    <property type="protein sequence ID" value="EXY91451.1"/>
    <property type="molecule type" value="Genomic_DNA"/>
</dbReference>
<organism evidence="1 2">
    <name type="scientific">Bacteroides fragilis str. 3998T(B)3</name>
    <dbReference type="NCBI Taxonomy" id="1339316"/>
    <lineage>
        <taxon>Bacteria</taxon>
        <taxon>Pseudomonadati</taxon>
        <taxon>Bacteroidota</taxon>
        <taxon>Bacteroidia</taxon>
        <taxon>Bacteroidales</taxon>
        <taxon>Bacteroidaceae</taxon>
        <taxon>Bacteroides</taxon>
    </lineage>
</organism>
<sequence>MDINVSILHTLEQMDKCNRKLLLVFSEGEYFGLVSIGDIQRAIIGNKSLDTPIKNILRDRIITADDTLSLDEIRTLMMSYRMEFIPILNTE</sequence>
<dbReference type="InterPro" id="IPR046342">
    <property type="entry name" value="CBS_dom_sf"/>
</dbReference>
<accession>A0A015V7X2</accession>
<dbReference type="Proteomes" id="UP000020773">
    <property type="component" value="Unassembled WGS sequence"/>
</dbReference>
<dbReference type="SUPFAM" id="SSF54631">
    <property type="entry name" value="CBS-domain pair"/>
    <property type="match status" value="1"/>
</dbReference>
<dbReference type="GO" id="GO:0016740">
    <property type="term" value="F:transferase activity"/>
    <property type="evidence" value="ECO:0007669"/>
    <property type="project" value="UniProtKB-KW"/>
</dbReference>
<feature type="non-terminal residue" evidence="1">
    <location>
        <position position="91"/>
    </location>
</feature>
<evidence type="ECO:0000313" key="1">
    <source>
        <dbReference type="EMBL" id="EXY91451.1"/>
    </source>
</evidence>
<reference evidence="1 2" key="1">
    <citation type="submission" date="2014-02" db="EMBL/GenBank/DDBJ databases">
        <authorList>
            <person name="Sears C."/>
            <person name="Carroll K."/>
            <person name="Sack B.R."/>
            <person name="Qadri F."/>
            <person name="Myers L.L."/>
            <person name="Chung G.-T."/>
            <person name="Escheverria P."/>
            <person name="Fraser C.M."/>
            <person name="Sadzewicz L."/>
            <person name="Shefchek K.A."/>
            <person name="Tallon L."/>
            <person name="Das S.P."/>
            <person name="Daugherty S."/>
            <person name="Mongodin E.F."/>
        </authorList>
    </citation>
    <scope>NUCLEOTIDE SEQUENCE [LARGE SCALE GENOMIC DNA]</scope>
    <source>
        <strain evidence="2">3998T(B)3</strain>
    </source>
</reference>
<gene>
    <name evidence="1" type="ORF">M125_1849</name>
</gene>
<comment type="caution">
    <text evidence="1">The sequence shown here is derived from an EMBL/GenBank/DDBJ whole genome shotgun (WGS) entry which is preliminary data.</text>
</comment>
<name>A0A015V7X2_BACFG</name>
<evidence type="ECO:0000313" key="2">
    <source>
        <dbReference type="Proteomes" id="UP000020773"/>
    </source>
</evidence>
<dbReference type="Gene3D" id="3.10.580.10">
    <property type="entry name" value="CBS-domain"/>
    <property type="match status" value="1"/>
</dbReference>
<proteinExistence type="predicted"/>
<keyword evidence="1" id="KW-0808">Transferase</keyword>
<dbReference type="AlphaFoldDB" id="A0A015V7X2"/>